<evidence type="ECO:0000313" key="3">
    <source>
        <dbReference type="Proteomes" id="UP001345219"/>
    </source>
</evidence>
<comment type="caution">
    <text evidence="2">The sequence shown here is derived from an EMBL/GenBank/DDBJ whole genome shotgun (WGS) entry which is preliminary data.</text>
</comment>
<gene>
    <name evidence="2" type="ORF">SAY87_016984</name>
</gene>
<dbReference type="AlphaFoldDB" id="A0AAN7LDC2"/>
<feature type="region of interest" description="Disordered" evidence="1">
    <location>
        <begin position="103"/>
        <end position="137"/>
    </location>
</feature>
<accession>A0AAN7LDC2</accession>
<protein>
    <submittedName>
        <fullName evidence="2">Uncharacterized protein</fullName>
    </submittedName>
</protein>
<proteinExistence type="predicted"/>
<dbReference type="Proteomes" id="UP001345219">
    <property type="component" value="Chromosome 13"/>
</dbReference>
<keyword evidence="3" id="KW-1185">Reference proteome</keyword>
<evidence type="ECO:0000256" key="1">
    <source>
        <dbReference type="SAM" id="MobiDB-lite"/>
    </source>
</evidence>
<organism evidence="2 3">
    <name type="scientific">Trapa incisa</name>
    <dbReference type="NCBI Taxonomy" id="236973"/>
    <lineage>
        <taxon>Eukaryota</taxon>
        <taxon>Viridiplantae</taxon>
        <taxon>Streptophyta</taxon>
        <taxon>Embryophyta</taxon>
        <taxon>Tracheophyta</taxon>
        <taxon>Spermatophyta</taxon>
        <taxon>Magnoliopsida</taxon>
        <taxon>eudicotyledons</taxon>
        <taxon>Gunneridae</taxon>
        <taxon>Pentapetalae</taxon>
        <taxon>rosids</taxon>
        <taxon>malvids</taxon>
        <taxon>Myrtales</taxon>
        <taxon>Lythraceae</taxon>
        <taxon>Trapa</taxon>
    </lineage>
</organism>
<reference evidence="2 3" key="1">
    <citation type="journal article" date="2023" name="Hortic Res">
        <title>Pangenome of water caltrop reveals structural variations and asymmetric subgenome divergence after allopolyploidization.</title>
        <authorList>
            <person name="Zhang X."/>
            <person name="Chen Y."/>
            <person name="Wang L."/>
            <person name="Yuan Y."/>
            <person name="Fang M."/>
            <person name="Shi L."/>
            <person name="Lu R."/>
            <person name="Comes H.P."/>
            <person name="Ma Y."/>
            <person name="Chen Y."/>
            <person name="Huang G."/>
            <person name="Zhou Y."/>
            <person name="Zheng Z."/>
            <person name="Qiu Y."/>
        </authorList>
    </citation>
    <scope>NUCLEOTIDE SEQUENCE [LARGE SCALE GENOMIC DNA]</scope>
    <source>
        <tissue evidence="2">Roots</tissue>
    </source>
</reference>
<name>A0AAN7LDC2_9MYRT</name>
<feature type="compositionally biased region" description="Polar residues" evidence="1">
    <location>
        <begin position="125"/>
        <end position="134"/>
    </location>
</feature>
<dbReference type="EMBL" id="JAXIOK010000001">
    <property type="protein sequence ID" value="KAK4780878.1"/>
    <property type="molecule type" value="Genomic_DNA"/>
</dbReference>
<evidence type="ECO:0000313" key="2">
    <source>
        <dbReference type="EMBL" id="KAK4780878.1"/>
    </source>
</evidence>
<sequence length="243" mass="27304">MAYRSHKEIKEFDLNVDFTVSTGPAAIVIRSNRLTLHALSAINRIRLEFQLTQREEEEEEEEGRKQDMVMLLSSTKLVSLAIMCFLLVHSSPALVSQVGRTLKERPPDVGGSNSAITGHEPKVSGSHQRSSSPTTRPPKLLMHISQGQLDHIPIKQLVEDIIPQQDAIVIAQACTNSHVTSFLVKIIAIEPNPRILIKQRWMYEDGGFAFECIGYLQPWTIFSKIGKLIQKKSMECSLSIIYI</sequence>